<dbReference type="Pfam" id="PF06172">
    <property type="entry name" value="Cupin_5"/>
    <property type="match status" value="1"/>
</dbReference>
<protein>
    <recommendedName>
        <fullName evidence="1">DUF985 domain-containing protein</fullName>
    </recommendedName>
</protein>
<gene>
    <name evidence="2" type="ORF">GCM10009862_27690</name>
</gene>
<evidence type="ECO:0000313" key="2">
    <source>
        <dbReference type="EMBL" id="GAA2587101.1"/>
    </source>
</evidence>
<dbReference type="InterPro" id="IPR014710">
    <property type="entry name" value="RmlC-like_jellyroll"/>
</dbReference>
<dbReference type="PANTHER" id="PTHR33387:SF3">
    <property type="entry name" value="DUF985 DOMAIN-CONTAINING PROTEIN"/>
    <property type="match status" value="1"/>
</dbReference>
<name>A0ABP6BUD4_9MICO</name>
<accession>A0ABP6BUD4</accession>
<dbReference type="EMBL" id="BAAARI010000017">
    <property type="protein sequence ID" value="GAA2587101.1"/>
    <property type="molecule type" value="Genomic_DNA"/>
</dbReference>
<dbReference type="InterPro" id="IPR011051">
    <property type="entry name" value="RmlC_Cupin_sf"/>
</dbReference>
<dbReference type="Gene3D" id="2.60.120.10">
    <property type="entry name" value="Jelly Rolls"/>
    <property type="match status" value="1"/>
</dbReference>
<evidence type="ECO:0000313" key="3">
    <source>
        <dbReference type="Proteomes" id="UP001500274"/>
    </source>
</evidence>
<comment type="caution">
    <text evidence="2">The sequence shown here is derived from an EMBL/GenBank/DDBJ whole genome shotgun (WGS) entry which is preliminary data.</text>
</comment>
<proteinExistence type="predicted"/>
<dbReference type="CDD" id="cd06121">
    <property type="entry name" value="cupin_YML079wp"/>
    <property type="match status" value="1"/>
</dbReference>
<dbReference type="InterPro" id="IPR009327">
    <property type="entry name" value="Cupin_DUF985"/>
</dbReference>
<sequence>MTSDASSRAEYWRRVLQLEPLPIESGWWAPRSRSELPVTEGEDTLAAHNSIYYLLDAERPVNYWHRLASDDIHVLIEGGPVEYLLATDAGVIERHVLGADVDAGEQPMVVCPAGTTKALRLIDPQGYALIGSVVTPGWAPDRVSFAAPVIPDEIRPTWLEPGTIAALTSPDTV</sequence>
<dbReference type="SUPFAM" id="SSF51182">
    <property type="entry name" value="RmlC-like cupins"/>
    <property type="match status" value="1"/>
</dbReference>
<dbReference type="InterPro" id="IPR039935">
    <property type="entry name" value="YML079W-like"/>
</dbReference>
<dbReference type="PANTHER" id="PTHR33387">
    <property type="entry name" value="RMLC-LIKE JELLY ROLL FOLD PROTEIN"/>
    <property type="match status" value="1"/>
</dbReference>
<keyword evidence="3" id="KW-1185">Reference proteome</keyword>
<reference evidence="3" key="1">
    <citation type="journal article" date="2019" name="Int. J. Syst. Evol. Microbiol.">
        <title>The Global Catalogue of Microorganisms (GCM) 10K type strain sequencing project: providing services to taxonomists for standard genome sequencing and annotation.</title>
        <authorList>
            <consortium name="The Broad Institute Genomics Platform"/>
            <consortium name="The Broad Institute Genome Sequencing Center for Infectious Disease"/>
            <person name="Wu L."/>
            <person name="Ma J."/>
        </authorList>
    </citation>
    <scope>NUCLEOTIDE SEQUENCE [LARGE SCALE GENOMIC DNA]</scope>
    <source>
        <strain evidence="3">JCM 16365</strain>
    </source>
</reference>
<feature type="domain" description="DUF985" evidence="1">
    <location>
        <begin position="14"/>
        <end position="145"/>
    </location>
</feature>
<organism evidence="2 3">
    <name type="scientific">Microbacterium binotii</name>
    <dbReference type="NCBI Taxonomy" id="462710"/>
    <lineage>
        <taxon>Bacteria</taxon>
        <taxon>Bacillati</taxon>
        <taxon>Actinomycetota</taxon>
        <taxon>Actinomycetes</taxon>
        <taxon>Micrococcales</taxon>
        <taxon>Microbacteriaceae</taxon>
        <taxon>Microbacterium</taxon>
    </lineage>
</organism>
<dbReference type="Proteomes" id="UP001500274">
    <property type="component" value="Unassembled WGS sequence"/>
</dbReference>
<dbReference type="RefSeq" id="WP_344230452.1">
    <property type="nucleotide sequence ID" value="NZ_BAAARI010000017.1"/>
</dbReference>
<evidence type="ECO:0000259" key="1">
    <source>
        <dbReference type="Pfam" id="PF06172"/>
    </source>
</evidence>